<dbReference type="Gene3D" id="3.40.630.30">
    <property type="match status" value="1"/>
</dbReference>
<name>U3P8R6_LEIXC</name>
<keyword evidence="2" id="KW-1185">Reference proteome</keyword>
<dbReference type="AlphaFoldDB" id="U3P8R6"/>
<dbReference type="Proteomes" id="UP000016743">
    <property type="component" value="Chromosome"/>
</dbReference>
<reference evidence="1 2" key="1">
    <citation type="journal article" date="2013" name="Genome Announc.">
        <title>Complete Genome Sequence of Leifsonia xyli subsp. cynodontis Strain DSM46306, a Gram-Positive Bacterial Pathogen of Grasses.</title>
        <authorList>
            <person name="Monteiro-Vitorello C.B."/>
            <person name="Zerillo M.M."/>
            <person name="Van Sluys M.A."/>
            <person name="Camargo L.E."/>
            <person name="Kitajima J.P."/>
        </authorList>
    </citation>
    <scope>NUCLEOTIDE SEQUENCE [LARGE SCALE GENOMIC DNA]</scope>
    <source>
        <strain evidence="1 2">DSM 46306</strain>
    </source>
</reference>
<dbReference type="eggNOG" id="COG1670">
    <property type="taxonomic scope" value="Bacteria"/>
</dbReference>
<protein>
    <recommendedName>
        <fullName evidence="3">N-acetyltransferase domain-containing protein</fullName>
    </recommendedName>
</protein>
<evidence type="ECO:0000313" key="2">
    <source>
        <dbReference type="Proteomes" id="UP000016743"/>
    </source>
</evidence>
<dbReference type="STRING" id="1389489.O159_22510"/>
<gene>
    <name evidence="1" type="ORF">O159_22510</name>
</gene>
<dbReference type="SUPFAM" id="SSF55729">
    <property type="entry name" value="Acyl-CoA N-acyltransferases (Nat)"/>
    <property type="match status" value="1"/>
</dbReference>
<evidence type="ECO:0000313" key="1">
    <source>
        <dbReference type="EMBL" id="AGW42221.1"/>
    </source>
</evidence>
<organism evidence="1 2">
    <name type="scientific">Leifsonia xyli subsp. cynodontis DSM 46306</name>
    <dbReference type="NCBI Taxonomy" id="1389489"/>
    <lineage>
        <taxon>Bacteria</taxon>
        <taxon>Bacillati</taxon>
        <taxon>Actinomycetota</taxon>
        <taxon>Actinomycetes</taxon>
        <taxon>Micrococcales</taxon>
        <taxon>Microbacteriaceae</taxon>
        <taxon>Leifsonia</taxon>
    </lineage>
</organism>
<dbReference type="KEGG" id="lxy:O159_22510"/>
<dbReference type="PATRIC" id="fig|1389489.3.peg.2152"/>
<accession>U3P8R6</accession>
<sequence length="62" mass="6927">MIAAARDEYGLHRLQASTLLANHASQSVLTRAGFERIGVAPAYLKIAGRWQDHVLFQRLLHS</sequence>
<evidence type="ECO:0008006" key="3">
    <source>
        <dbReference type="Google" id="ProtNLM"/>
    </source>
</evidence>
<dbReference type="RefSeq" id="WP_021755719.1">
    <property type="nucleotide sequence ID" value="NC_022438.1"/>
</dbReference>
<dbReference type="EMBL" id="CP006734">
    <property type="protein sequence ID" value="AGW42221.1"/>
    <property type="molecule type" value="Genomic_DNA"/>
</dbReference>
<dbReference type="HOGENOM" id="CLU_2898738_0_0_11"/>
<dbReference type="InterPro" id="IPR016181">
    <property type="entry name" value="Acyl_CoA_acyltransferase"/>
</dbReference>
<proteinExistence type="predicted"/>